<comment type="similarity">
    <text evidence="1 2">Belongs to the UPF0102 family.</text>
</comment>
<evidence type="ECO:0000256" key="1">
    <source>
        <dbReference type="ARBA" id="ARBA00006738"/>
    </source>
</evidence>
<dbReference type="EMBL" id="FMBL01000001">
    <property type="protein sequence ID" value="SCC79245.1"/>
    <property type="molecule type" value="Genomic_DNA"/>
</dbReference>
<dbReference type="Pfam" id="PF02021">
    <property type="entry name" value="UPF0102"/>
    <property type="match status" value="1"/>
</dbReference>
<dbReference type="NCBIfam" id="NF009154">
    <property type="entry name" value="PRK12497.3-3"/>
    <property type="match status" value="1"/>
</dbReference>
<dbReference type="PANTHER" id="PTHR34039:SF1">
    <property type="entry name" value="UPF0102 PROTEIN YRAN"/>
    <property type="match status" value="1"/>
</dbReference>
<protein>
    <recommendedName>
        <fullName evidence="2">UPF0102 protein GA0061077_0641</fullName>
    </recommendedName>
</protein>
<dbReference type="GO" id="GO:0004519">
    <property type="term" value="F:endonuclease activity"/>
    <property type="evidence" value="ECO:0007669"/>
    <property type="project" value="UniProtKB-KW"/>
</dbReference>
<dbReference type="InterPro" id="IPR011856">
    <property type="entry name" value="tRNA_endonuc-like_dom_sf"/>
</dbReference>
<keyword evidence="4" id="KW-1185">Reference proteome</keyword>
<dbReference type="STRING" id="1505727.GA0061077_0641"/>
<evidence type="ECO:0000313" key="4">
    <source>
        <dbReference type="Proteomes" id="UP000242610"/>
    </source>
</evidence>
<evidence type="ECO:0000313" key="3">
    <source>
        <dbReference type="EMBL" id="SCC79245.1"/>
    </source>
</evidence>
<dbReference type="NCBIfam" id="NF009150">
    <property type="entry name" value="PRK12497.1-3"/>
    <property type="match status" value="1"/>
</dbReference>
<proteinExistence type="inferred from homology"/>
<dbReference type="PANTHER" id="PTHR34039">
    <property type="entry name" value="UPF0102 PROTEIN YRAN"/>
    <property type="match status" value="1"/>
</dbReference>
<dbReference type="SUPFAM" id="SSF52980">
    <property type="entry name" value="Restriction endonuclease-like"/>
    <property type="match status" value="1"/>
</dbReference>
<dbReference type="CDD" id="cd20736">
    <property type="entry name" value="PoNe_Nuclease"/>
    <property type="match status" value="1"/>
</dbReference>
<dbReference type="HAMAP" id="MF_00048">
    <property type="entry name" value="UPF0102"/>
    <property type="match status" value="1"/>
</dbReference>
<evidence type="ECO:0000256" key="2">
    <source>
        <dbReference type="HAMAP-Rule" id="MF_00048"/>
    </source>
</evidence>
<accession>A0A1C4H344</accession>
<dbReference type="RefSeq" id="WP_091847435.1">
    <property type="nucleotide sequence ID" value="NZ_FMBL01000001.1"/>
</dbReference>
<keyword evidence="3" id="KW-0255">Endonuclease</keyword>
<dbReference type="OrthoDB" id="9794876at2"/>
<dbReference type="InterPro" id="IPR011335">
    <property type="entry name" value="Restrct_endonuc-II-like"/>
</dbReference>
<dbReference type="Gene3D" id="3.40.1350.10">
    <property type="match status" value="1"/>
</dbReference>
<gene>
    <name evidence="3" type="ORF">GA0061077_0641</name>
</gene>
<dbReference type="InterPro" id="IPR003509">
    <property type="entry name" value="UPF0102_YraN-like"/>
</dbReference>
<keyword evidence="3" id="KW-0378">Hydrolase</keyword>
<keyword evidence="3" id="KW-0540">Nuclease</keyword>
<dbReference type="GO" id="GO:0003676">
    <property type="term" value="F:nucleic acid binding"/>
    <property type="evidence" value="ECO:0007669"/>
    <property type="project" value="InterPro"/>
</dbReference>
<dbReference type="Proteomes" id="UP000242610">
    <property type="component" value="Unassembled WGS sequence"/>
</dbReference>
<organism evidence="3 4">
    <name type="scientific">Bifidobacterium commune</name>
    <dbReference type="NCBI Taxonomy" id="1505727"/>
    <lineage>
        <taxon>Bacteria</taxon>
        <taxon>Bacillati</taxon>
        <taxon>Actinomycetota</taxon>
        <taxon>Actinomycetes</taxon>
        <taxon>Bifidobacteriales</taxon>
        <taxon>Bifidobacteriaceae</taxon>
        <taxon>Bifidobacterium</taxon>
    </lineage>
</organism>
<reference evidence="4" key="1">
    <citation type="submission" date="2016-08" db="EMBL/GenBank/DDBJ databases">
        <authorList>
            <person name="Varghese N."/>
            <person name="Submissions Spin"/>
        </authorList>
    </citation>
    <scope>NUCLEOTIDE SEQUENCE [LARGE SCALE GENOMIC DNA]</scope>
    <source>
        <strain evidence="4">R-52791</strain>
    </source>
</reference>
<sequence length="162" mass="18099">MDNNIASVQQLTKHYNTKASVEPSEDTEENSLAQLEQKLTAPALSNKQLGAVGEQYAAAWLGKLGWQVLARNWKTRFGELDIIMITDEHIVVFVEVKTRRARRFGTPQEAITSHKQAHLRHAATLWLAGPGKSVYRTGIRFDAMSIHLEGNTPKVQHIPGAF</sequence>
<dbReference type="AlphaFoldDB" id="A0A1C4H344"/>
<dbReference type="NCBIfam" id="TIGR00252">
    <property type="entry name" value="YraN family protein"/>
    <property type="match status" value="1"/>
</dbReference>
<name>A0A1C4H344_9BIFI</name>